<dbReference type="InterPro" id="IPR050834">
    <property type="entry name" value="Glycosyltransf_2"/>
</dbReference>
<keyword evidence="4" id="KW-0472">Membrane</keyword>
<dbReference type="Pfam" id="PF00535">
    <property type="entry name" value="Glycos_transf_2"/>
    <property type="match status" value="1"/>
</dbReference>
<dbReference type="Gene3D" id="3.90.550.10">
    <property type="entry name" value="Spore Coat Polysaccharide Biosynthesis Protein SpsA, Chain A"/>
    <property type="match status" value="1"/>
</dbReference>
<name>A0ABR5TJ62_9EURY</name>
<evidence type="ECO:0000313" key="7">
    <source>
        <dbReference type="Proteomes" id="UP000070633"/>
    </source>
</evidence>
<dbReference type="InterPro" id="IPR029044">
    <property type="entry name" value="Nucleotide-diphossugar_trans"/>
</dbReference>
<reference evidence="6 7" key="1">
    <citation type="journal article" date="2016" name="Sci. Rep.">
        <title>Metabolic traits of an uncultured archaeal lineage -MSBL1- from brine pools of the Red Sea.</title>
        <authorList>
            <person name="Mwirichia R."/>
            <person name="Alam I."/>
            <person name="Rashid M."/>
            <person name="Vinu M."/>
            <person name="Ba-Alawi W."/>
            <person name="Anthony Kamau A."/>
            <person name="Kamanda Ngugi D."/>
            <person name="Goker M."/>
            <person name="Klenk H.P."/>
            <person name="Bajic V."/>
            <person name="Stingl U."/>
        </authorList>
    </citation>
    <scope>NUCLEOTIDE SEQUENCE [LARGE SCALE GENOMIC DNA]</scope>
    <source>
        <strain evidence="6">SCGC-AAA382M17</strain>
    </source>
</reference>
<keyword evidence="3" id="KW-0808">Transferase</keyword>
<feature type="transmembrane region" description="Helical" evidence="4">
    <location>
        <begin position="232"/>
        <end position="249"/>
    </location>
</feature>
<feature type="domain" description="Glycosyltransferase 2-like" evidence="5">
    <location>
        <begin position="1"/>
        <end position="160"/>
    </location>
</feature>
<evidence type="ECO:0000259" key="5">
    <source>
        <dbReference type="Pfam" id="PF00535"/>
    </source>
</evidence>
<protein>
    <recommendedName>
        <fullName evidence="5">Glycosyltransferase 2-like domain-containing protein</fullName>
    </recommendedName>
</protein>
<dbReference type="PANTHER" id="PTHR43685:SF5">
    <property type="entry name" value="GLYCOSYLTRANSFERASE EPSE-RELATED"/>
    <property type="match status" value="1"/>
</dbReference>
<dbReference type="EMBL" id="LHYI01000054">
    <property type="protein sequence ID" value="KXB07800.1"/>
    <property type="molecule type" value="Genomic_DNA"/>
</dbReference>
<keyword evidence="4" id="KW-1133">Transmembrane helix</keyword>
<accession>A0ABR5TJ62</accession>
<evidence type="ECO:0000256" key="3">
    <source>
        <dbReference type="ARBA" id="ARBA00022679"/>
    </source>
</evidence>
<dbReference type="Proteomes" id="UP000070633">
    <property type="component" value="Unassembled WGS sequence"/>
</dbReference>
<evidence type="ECO:0000256" key="4">
    <source>
        <dbReference type="SAM" id="Phobius"/>
    </source>
</evidence>
<evidence type="ECO:0000256" key="2">
    <source>
        <dbReference type="ARBA" id="ARBA00022676"/>
    </source>
</evidence>
<dbReference type="SUPFAM" id="SSF53448">
    <property type="entry name" value="Nucleotide-diphospho-sugar transferases"/>
    <property type="match status" value="1"/>
</dbReference>
<evidence type="ECO:0000313" key="6">
    <source>
        <dbReference type="EMBL" id="KXB07800.1"/>
    </source>
</evidence>
<dbReference type="InterPro" id="IPR001173">
    <property type="entry name" value="Glyco_trans_2-like"/>
</dbReference>
<keyword evidence="2" id="KW-0328">Glycosyltransferase</keyword>
<evidence type="ECO:0000256" key="1">
    <source>
        <dbReference type="ARBA" id="ARBA00006739"/>
    </source>
</evidence>
<keyword evidence="4" id="KW-0812">Transmembrane</keyword>
<dbReference type="PANTHER" id="PTHR43685">
    <property type="entry name" value="GLYCOSYLTRANSFERASE"/>
    <property type="match status" value="1"/>
</dbReference>
<organism evidence="6 7">
    <name type="scientific">candidate division MSBL1 archaeon SCGC-AAA382M17</name>
    <dbReference type="NCBI Taxonomy" id="1698284"/>
    <lineage>
        <taxon>Archaea</taxon>
        <taxon>Methanobacteriati</taxon>
        <taxon>Methanobacteriota</taxon>
        <taxon>candidate division MSBL1</taxon>
    </lineage>
</organism>
<sequence>MPVYNEEEFVEETIDSVLNQTFENFEFIIVDDKSTDETREILKEYESNDRIRLFFNDENRGWAATVNRGIRFLKGEYIALVDSADLCSPERLEKQLNFLKGNGAVSVVGSYHHWIDEEGRIVGSYKFPEEPEEVEAKILGFASVTVSPSLMIERSVFEKVGLFNPDYVQSPDYEFFVRLIKNGIRIKNLPDFLLSVRKRKGRGTPERIKKAFSDNAKIKIRYLPDLMSLRNVLYAIVSVLILLFPAQILRKILNLSIKEGLFRDSLLGV</sequence>
<proteinExistence type="inferred from homology"/>
<comment type="caution">
    <text evidence="6">The sequence shown here is derived from an EMBL/GenBank/DDBJ whole genome shotgun (WGS) entry which is preliminary data.</text>
</comment>
<gene>
    <name evidence="6" type="ORF">AKJ55_01920</name>
</gene>
<keyword evidence="7" id="KW-1185">Reference proteome</keyword>
<comment type="similarity">
    <text evidence="1">Belongs to the glycosyltransferase 2 family.</text>
</comment>